<accession>A0AA38MH72</accession>
<dbReference type="PANTHER" id="PTHR10332">
    <property type="entry name" value="EQUILIBRATIVE NUCLEOSIDE TRANSPORTER"/>
    <property type="match status" value="1"/>
</dbReference>
<evidence type="ECO:0000313" key="9">
    <source>
        <dbReference type="Proteomes" id="UP001168821"/>
    </source>
</evidence>
<dbReference type="GO" id="GO:0005886">
    <property type="term" value="C:plasma membrane"/>
    <property type="evidence" value="ECO:0007669"/>
    <property type="project" value="TreeGrafter"/>
</dbReference>
<keyword evidence="5 7" id="KW-1133">Transmembrane helix</keyword>
<dbReference type="AlphaFoldDB" id="A0AA38MH72"/>
<keyword evidence="4 7" id="KW-0812">Transmembrane</keyword>
<evidence type="ECO:0000256" key="1">
    <source>
        <dbReference type="ARBA" id="ARBA00004141"/>
    </source>
</evidence>
<dbReference type="Proteomes" id="UP001168821">
    <property type="component" value="Unassembled WGS sequence"/>
</dbReference>
<evidence type="ECO:0000256" key="2">
    <source>
        <dbReference type="ARBA" id="ARBA00007965"/>
    </source>
</evidence>
<feature type="transmembrane region" description="Helical" evidence="7">
    <location>
        <begin position="181"/>
        <end position="201"/>
    </location>
</feature>
<feature type="transmembrane region" description="Helical" evidence="7">
    <location>
        <begin position="147"/>
        <end position="169"/>
    </location>
</feature>
<keyword evidence="3" id="KW-0813">Transport</keyword>
<dbReference type="Pfam" id="PF01733">
    <property type="entry name" value="Nucleoside_tran"/>
    <property type="match status" value="2"/>
</dbReference>
<dbReference type="EMBL" id="JALNTZ010000004">
    <property type="protein sequence ID" value="KAJ3656331.1"/>
    <property type="molecule type" value="Genomic_DNA"/>
</dbReference>
<feature type="transmembrane region" description="Helical" evidence="7">
    <location>
        <begin position="88"/>
        <end position="109"/>
    </location>
</feature>
<feature type="transmembrane region" description="Helical" evidence="7">
    <location>
        <begin position="265"/>
        <end position="285"/>
    </location>
</feature>
<feature type="transmembrane region" description="Helical" evidence="7">
    <location>
        <begin position="412"/>
        <end position="432"/>
    </location>
</feature>
<evidence type="ECO:0000256" key="6">
    <source>
        <dbReference type="ARBA" id="ARBA00023136"/>
    </source>
</evidence>
<dbReference type="PANTHER" id="PTHR10332:SF88">
    <property type="entry name" value="EQUILIBRATIVE NUCLEOSIDE TRANSPORTER 1, ISOFORM A"/>
    <property type="match status" value="1"/>
</dbReference>
<proteinExistence type="inferred from homology"/>
<feature type="transmembrane region" description="Helical" evidence="7">
    <location>
        <begin position="305"/>
        <end position="325"/>
    </location>
</feature>
<evidence type="ECO:0000256" key="5">
    <source>
        <dbReference type="ARBA" id="ARBA00022989"/>
    </source>
</evidence>
<name>A0AA38MH72_9CUCU</name>
<dbReference type="GO" id="GO:0005337">
    <property type="term" value="F:nucleoside transmembrane transporter activity"/>
    <property type="evidence" value="ECO:0007669"/>
    <property type="project" value="InterPro"/>
</dbReference>
<evidence type="ECO:0000256" key="4">
    <source>
        <dbReference type="ARBA" id="ARBA00022692"/>
    </source>
</evidence>
<organism evidence="8 9">
    <name type="scientific">Zophobas morio</name>
    <dbReference type="NCBI Taxonomy" id="2755281"/>
    <lineage>
        <taxon>Eukaryota</taxon>
        <taxon>Metazoa</taxon>
        <taxon>Ecdysozoa</taxon>
        <taxon>Arthropoda</taxon>
        <taxon>Hexapoda</taxon>
        <taxon>Insecta</taxon>
        <taxon>Pterygota</taxon>
        <taxon>Neoptera</taxon>
        <taxon>Endopterygota</taxon>
        <taxon>Coleoptera</taxon>
        <taxon>Polyphaga</taxon>
        <taxon>Cucujiformia</taxon>
        <taxon>Tenebrionidae</taxon>
        <taxon>Zophobas</taxon>
    </lineage>
</organism>
<keyword evidence="9" id="KW-1185">Reference proteome</keyword>
<dbReference type="InterPro" id="IPR002259">
    <property type="entry name" value="Eqnu_transpt"/>
</dbReference>
<comment type="similarity">
    <text evidence="2">Belongs to the SLC29A/ENT transporter (TC 2.A.57) family.</text>
</comment>
<gene>
    <name evidence="8" type="ORF">Zmor_015415</name>
</gene>
<feature type="transmembrane region" description="Helical" evidence="7">
    <location>
        <begin position="34"/>
        <end position="55"/>
    </location>
</feature>
<comment type="subcellular location">
    <subcellularLocation>
        <location evidence="1">Membrane</location>
        <topology evidence="1">Multi-pass membrane protein</topology>
    </subcellularLocation>
</comment>
<evidence type="ECO:0000313" key="8">
    <source>
        <dbReference type="EMBL" id="KAJ3656331.1"/>
    </source>
</evidence>
<feature type="transmembrane region" description="Helical" evidence="7">
    <location>
        <begin position="116"/>
        <end position="135"/>
    </location>
</feature>
<dbReference type="PRINTS" id="PR01130">
    <property type="entry name" value="DERENTRNSPRT"/>
</dbReference>
<reference evidence="8" key="1">
    <citation type="journal article" date="2023" name="G3 (Bethesda)">
        <title>Whole genome assemblies of Zophobas morio and Tenebrio molitor.</title>
        <authorList>
            <person name="Kaur S."/>
            <person name="Stinson S.A."/>
            <person name="diCenzo G.C."/>
        </authorList>
    </citation>
    <scope>NUCLEOTIDE SEQUENCE</scope>
    <source>
        <strain evidence="8">QUZm001</strain>
    </source>
</reference>
<comment type="caution">
    <text evidence="8">The sequence shown here is derived from an EMBL/GenBank/DDBJ whole genome shotgun (WGS) entry which is preliminary data.</text>
</comment>
<evidence type="ECO:0000256" key="7">
    <source>
        <dbReference type="SAM" id="Phobius"/>
    </source>
</evidence>
<evidence type="ECO:0008006" key="10">
    <source>
        <dbReference type="Google" id="ProtNLM"/>
    </source>
</evidence>
<protein>
    <recommendedName>
        <fullName evidence="10">Equilibrative nucleoside transporter 3</fullName>
    </recommendedName>
</protein>
<keyword evidence="6 7" id="KW-0472">Membrane</keyword>
<evidence type="ECO:0000256" key="3">
    <source>
        <dbReference type="ARBA" id="ARBA00022448"/>
    </source>
</evidence>
<feature type="transmembrane region" description="Helical" evidence="7">
    <location>
        <begin position="337"/>
        <end position="361"/>
    </location>
</feature>
<feature type="transmembrane region" description="Helical" evidence="7">
    <location>
        <begin position="213"/>
        <end position="236"/>
    </location>
</feature>
<sequence>MGNEIKEKPKVNLNFKIDPEKNEKADLNVPEDKYYSVYLLFFFLGLVHLLPWTFFNTATGYWMYKFRNTTINETDSEFRTDLQARFNASIMITLQVSEVAFLFIGLLFGRFIPVRVRFIGIMSTILFFFVVLTAFVKIDTDSWQEGFFAMVMIITFGINSMNAVFTITLYTTVSSFPHHYLAPYLTGSGLSTSFTAVLQVLSLVTGLSVQDSALVYFSLGVFVIASTLIVTIFITGRNEFYLYHMRNYSKGQEDKRVGFREAIRLFKKVWPCVAMMGLFTFTTNMSPTALVVSEGEGNGPWNDRYFVPTITFLLAAVCSLIGRGLSFKFAPKNLPGIVWVLISVVRSLAIFPLIMLCNAQPRKHLPVLLPHDYQYILVMIAGYTSGGYLINRASYNVASLVAPEELKNAYHVQTLCVGLQMGILSFLSIISVDLL</sequence>
<feature type="transmembrane region" description="Helical" evidence="7">
    <location>
        <begin position="373"/>
        <end position="391"/>
    </location>
</feature>